<dbReference type="HAMAP" id="MF_00009">
    <property type="entry name" value="Endoribonucl_YbeY"/>
    <property type="match status" value="1"/>
</dbReference>
<evidence type="ECO:0000313" key="9">
    <source>
        <dbReference type="Proteomes" id="UP000178935"/>
    </source>
</evidence>
<evidence type="ECO:0000313" key="8">
    <source>
        <dbReference type="EMBL" id="OGZ88175.1"/>
    </source>
</evidence>
<protein>
    <recommendedName>
        <fullName evidence="7">Endoribonuclease YbeY</fullName>
        <ecNumber evidence="7">3.1.-.-</ecNumber>
    </recommendedName>
</protein>
<evidence type="ECO:0000256" key="4">
    <source>
        <dbReference type="ARBA" id="ARBA00022759"/>
    </source>
</evidence>
<dbReference type="Gene3D" id="3.40.390.30">
    <property type="entry name" value="Metalloproteases ('zincins'), catalytic domain"/>
    <property type="match status" value="1"/>
</dbReference>
<comment type="similarity">
    <text evidence="1 7">Belongs to the endoribonuclease YbeY family.</text>
</comment>
<keyword evidence="4 7" id="KW-0255">Endonuclease</keyword>
<feature type="binding site" evidence="7">
    <location>
        <position position="113"/>
    </location>
    <ligand>
        <name>Zn(2+)</name>
        <dbReference type="ChEBI" id="CHEBI:29105"/>
        <note>catalytic</note>
    </ligand>
</feature>
<dbReference type="NCBIfam" id="TIGR00043">
    <property type="entry name" value="rRNA maturation RNase YbeY"/>
    <property type="match status" value="1"/>
</dbReference>
<dbReference type="Proteomes" id="UP000178935">
    <property type="component" value="Unassembled WGS sequence"/>
</dbReference>
<comment type="subcellular location">
    <subcellularLocation>
        <location evidence="7">Cytoplasm</location>
    </subcellularLocation>
</comment>
<evidence type="ECO:0000256" key="5">
    <source>
        <dbReference type="ARBA" id="ARBA00022801"/>
    </source>
</evidence>
<evidence type="ECO:0000256" key="2">
    <source>
        <dbReference type="ARBA" id="ARBA00022722"/>
    </source>
</evidence>
<keyword evidence="5 7" id="KW-0378">Hydrolase</keyword>
<sequence>MIDINNTTKSAVDKKLFTGLAKIILKGENKQIDLSVAFISPKEIKKVNKKYRNKNKPTDVLAFERILKISNLAEVVICSEVAKENAKKFGNTFKKELLKVFIHGVLHVCGYDHEKSKREAKIMEEKENFYLSKI</sequence>
<evidence type="ECO:0000256" key="1">
    <source>
        <dbReference type="ARBA" id="ARBA00010875"/>
    </source>
</evidence>
<dbReference type="GO" id="GO:0006364">
    <property type="term" value="P:rRNA processing"/>
    <property type="evidence" value="ECO:0007669"/>
    <property type="project" value="UniProtKB-UniRule"/>
</dbReference>
<dbReference type="Pfam" id="PF02130">
    <property type="entry name" value="YbeY"/>
    <property type="match status" value="1"/>
</dbReference>
<gene>
    <name evidence="7" type="primary">ybeY</name>
    <name evidence="8" type="ORF">A2561_05220</name>
</gene>
<keyword evidence="2 7" id="KW-0540">Nuclease</keyword>
<comment type="cofactor">
    <cofactor evidence="7">
        <name>Zn(2+)</name>
        <dbReference type="ChEBI" id="CHEBI:29105"/>
    </cofactor>
    <text evidence="7">Binds 1 zinc ion.</text>
</comment>
<feature type="binding site" evidence="7">
    <location>
        <position position="107"/>
    </location>
    <ligand>
        <name>Zn(2+)</name>
        <dbReference type="ChEBI" id="CHEBI:29105"/>
        <note>catalytic</note>
    </ligand>
</feature>
<name>A0A1G2JM14_9BACT</name>
<dbReference type="GO" id="GO:0005737">
    <property type="term" value="C:cytoplasm"/>
    <property type="evidence" value="ECO:0007669"/>
    <property type="project" value="UniProtKB-SubCell"/>
</dbReference>
<dbReference type="GO" id="GO:0004222">
    <property type="term" value="F:metalloendopeptidase activity"/>
    <property type="evidence" value="ECO:0007669"/>
    <property type="project" value="InterPro"/>
</dbReference>
<keyword evidence="7" id="KW-0698">rRNA processing</keyword>
<comment type="caution">
    <text evidence="8">The sequence shown here is derived from an EMBL/GenBank/DDBJ whole genome shotgun (WGS) entry which is preliminary data.</text>
</comment>
<dbReference type="InterPro" id="IPR002036">
    <property type="entry name" value="YbeY"/>
</dbReference>
<dbReference type="AlphaFoldDB" id="A0A1G2JM14"/>
<dbReference type="SUPFAM" id="SSF55486">
    <property type="entry name" value="Metalloproteases ('zincins'), catalytic domain"/>
    <property type="match status" value="1"/>
</dbReference>
<dbReference type="PANTHER" id="PTHR46986">
    <property type="entry name" value="ENDORIBONUCLEASE YBEY, CHLOROPLASTIC"/>
    <property type="match status" value="1"/>
</dbReference>
<dbReference type="GO" id="GO:0004521">
    <property type="term" value="F:RNA endonuclease activity"/>
    <property type="evidence" value="ECO:0007669"/>
    <property type="project" value="UniProtKB-UniRule"/>
</dbReference>
<keyword evidence="6 7" id="KW-0862">Zinc</keyword>
<comment type="function">
    <text evidence="7">Single strand-specific metallo-endoribonuclease involved in late-stage 70S ribosome quality control and in maturation of the 3' terminus of the 16S rRNA.</text>
</comment>
<proteinExistence type="inferred from homology"/>
<accession>A0A1G2JM14</accession>
<dbReference type="InterPro" id="IPR023091">
    <property type="entry name" value="MetalPrtase_cat_dom_sf_prd"/>
</dbReference>
<keyword evidence="3 7" id="KW-0479">Metal-binding</keyword>
<keyword evidence="7" id="KW-0690">Ribosome biogenesis</keyword>
<feature type="binding site" evidence="7">
    <location>
        <position position="103"/>
    </location>
    <ligand>
        <name>Zn(2+)</name>
        <dbReference type="ChEBI" id="CHEBI:29105"/>
        <note>catalytic</note>
    </ligand>
</feature>
<keyword evidence="7" id="KW-0963">Cytoplasm</keyword>
<dbReference type="PANTHER" id="PTHR46986:SF1">
    <property type="entry name" value="ENDORIBONUCLEASE YBEY, CHLOROPLASTIC"/>
    <property type="match status" value="1"/>
</dbReference>
<dbReference type="GO" id="GO:0008270">
    <property type="term" value="F:zinc ion binding"/>
    <property type="evidence" value="ECO:0007669"/>
    <property type="project" value="UniProtKB-UniRule"/>
</dbReference>
<evidence type="ECO:0000256" key="6">
    <source>
        <dbReference type="ARBA" id="ARBA00022833"/>
    </source>
</evidence>
<reference evidence="8 9" key="1">
    <citation type="journal article" date="2016" name="Nat. Commun.">
        <title>Thousands of microbial genomes shed light on interconnected biogeochemical processes in an aquifer system.</title>
        <authorList>
            <person name="Anantharaman K."/>
            <person name="Brown C.T."/>
            <person name="Hug L.A."/>
            <person name="Sharon I."/>
            <person name="Castelle C.J."/>
            <person name="Probst A.J."/>
            <person name="Thomas B.C."/>
            <person name="Singh A."/>
            <person name="Wilkins M.J."/>
            <person name="Karaoz U."/>
            <person name="Brodie E.L."/>
            <person name="Williams K.H."/>
            <person name="Hubbard S.S."/>
            <person name="Banfield J.F."/>
        </authorList>
    </citation>
    <scope>NUCLEOTIDE SEQUENCE [LARGE SCALE GENOMIC DNA]</scope>
</reference>
<dbReference type="EMBL" id="MHPU01000029">
    <property type="protein sequence ID" value="OGZ88175.1"/>
    <property type="molecule type" value="Genomic_DNA"/>
</dbReference>
<evidence type="ECO:0000256" key="3">
    <source>
        <dbReference type="ARBA" id="ARBA00022723"/>
    </source>
</evidence>
<organism evidence="8 9">
    <name type="scientific">Candidatus Staskawiczbacteria bacterium RIFOXYD1_FULL_32_13</name>
    <dbReference type="NCBI Taxonomy" id="1802234"/>
    <lineage>
        <taxon>Bacteria</taxon>
        <taxon>Candidatus Staskawicziibacteriota</taxon>
    </lineage>
</organism>
<evidence type="ECO:0000256" key="7">
    <source>
        <dbReference type="HAMAP-Rule" id="MF_00009"/>
    </source>
</evidence>
<dbReference type="EC" id="3.1.-.-" evidence="7"/>